<gene>
    <name evidence="1" type="ORF">RJN63_07440</name>
</gene>
<dbReference type="AlphaFoldDB" id="A0AAE4K3S2"/>
<organism evidence="1">
    <name type="scientific">Herbaspirillum huttiense subsp. nephrolepidis</name>
    <dbReference type="NCBI Taxonomy" id="3075126"/>
    <lineage>
        <taxon>Bacteria</taxon>
        <taxon>Pseudomonadati</taxon>
        <taxon>Pseudomonadota</taxon>
        <taxon>Betaproteobacteria</taxon>
        <taxon>Burkholderiales</taxon>
        <taxon>Oxalobacteraceae</taxon>
        <taxon>Herbaspirillum</taxon>
    </lineage>
</organism>
<evidence type="ECO:0000313" key="1">
    <source>
        <dbReference type="EMBL" id="MDT0336653.1"/>
    </source>
</evidence>
<name>A0AAE4K3S2_9BURK</name>
<accession>A0AAE4K3S2</accession>
<proteinExistence type="predicted"/>
<dbReference type="RefSeq" id="WP_310836729.1">
    <property type="nucleotide sequence ID" value="NZ_JAVLSM010000004.1"/>
</dbReference>
<sequence length="156" mass="17631">MREHIIMPYVGIGPLRFGMTRDEVHQLIGDPLSIDKSWCSEELTEYWNNNGLQLSYSEMDETLLEISLYPNLHNVQLNGLNLFEVPGTHAFKVLHDWDNAPLTIAGVSIFLKLGLAVNGFIHDDDGAKSVTAFAKGRWDEWPPKENEALSSETFTK</sequence>
<reference evidence="1" key="1">
    <citation type="submission" date="2023-02" db="EMBL/GenBank/DDBJ databases">
        <title>Description of Herbaspirillum huttiense subsp. nephrolepsisexaltata and Herbaspirillum huttiense subsp. lycopersicon.</title>
        <authorList>
            <person name="Poudel M."/>
            <person name="Sharma A."/>
            <person name="Goss E."/>
            <person name="Tapia J.H."/>
            <person name="Harmon C.M."/>
            <person name="Jones J.B."/>
        </authorList>
    </citation>
    <scope>NUCLEOTIDE SEQUENCE</scope>
    <source>
        <strain evidence="1">NC40101</strain>
    </source>
</reference>
<comment type="caution">
    <text evidence="1">The sequence shown here is derived from an EMBL/GenBank/DDBJ whole genome shotgun (WGS) entry which is preliminary data.</text>
</comment>
<protein>
    <submittedName>
        <fullName evidence="1">Uncharacterized protein</fullName>
    </submittedName>
</protein>
<dbReference type="EMBL" id="JAVRAA010000003">
    <property type="protein sequence ID" value="MDT0336653.1"/>
    <property type="molecule type" value="Genomic_DNA"/>
</dbReference>